<evidence type="ECO:0000313" key="3">
    <source>
        <dbReference type="Proteomes" id="UP001303647"/>
    </source>
</evidence>
<evidence type="ECO:0000313" key="2">
    <source>
        <dbReference type="EMBL" id="KAK4247580.1"/>
    </source>
</evidence>
<comment type="caution">
    <text evidence="2">The sequence shown here is derived from an EMBL/GenBank/DDBJ whole genome shotgun (WGS) entry which is preliminary data.</text>
</comment>
<protein>
    <submittedName>
        <fullName evidence="2">Uncharacterized protein</fullName>
    </submittedName>
</protein>
<dbReference type="AlphaFoldDB" id="A0AAN7HNR1"/>
<dbReference type="Proteomes" id="UP001303647">
    <property type="component" value="Unassembled WGS sequence"/>
</dbReference>
<reference evidence="2" key="1">
    <citation type="journal article" date="2023" name="Mol. Phylogenet. Evol.">
        <title>Genome-scale phylogeny and comparative genomics of the fungal order Sordariales.</title>
        <authorList>
            <person name="Hensen N."/>
            <person name="Bonometti L."/>
            <person name="Westerberg I."/>
            <person name="Brannstrom I.O."/>
            <person name="Guillou S."/>
            <person name="Cros-Aarteil S."/>
            <person name="Calhoun S."/>
            <person name="Haridas S."/>
            <person name="Kuo A."/>
            <person name="Mondo S."/>
            <person name="Pangilinan J."/>
            <person name="Riley R."/>
            <person name="LaButti K."/>
            <person name="Andreopoulos B."/>
            <person name="Lipzen A."/>
            <person name="Chen C."/>
            <person name="Yan M."/>
            <person name="Daum C."/>
            <person name="Ng V."/>
            <person name="Clum A."/>
            <person name="Steindorff A."/>
            <person name="Ohm R.A."/>
            <person name="Martin F."/>
            <person name="Silar P."/>
            <person name="Natvig D.O."/>
            <person name="Lalanne C."/>
            <person name="Gautier V."/>
            <person name="Ament-Velasquez S.L."/>
            <person name="Kruys A."/>
            <person name="Hutchinson M.I."/>
            <person name="Powell A.J."/>
            <person name="Barry K."/>
            <person name="Miller A.N."/>
            <person name="Grigoriev I.V."/>
            <person name="Debuchy R."/>
            <person name="Gladieux P."/>
            <person name="Hiltunen Thoren M."/>
            <person name="Johannesson H."/>
        </authorList>
    </citation>
    <scope>NUCLEOTIDE SEQUENCE</scope>
    <source>
        <strain evidence="2">CBS 359.72</strain>
    </source>
</reference>
<feature type="compositionally biased region" description="Basic and acidic residues" evidence="1">
    <location>
        <begin position="276"/>
        <end position="302"/>
    </location>
</feature>
<feature type="region of interest" description="Disordered" evidence="1">
    <location>
        <begin position="267"/>
        <end position="310"/>
    </location>
</feature>
<name>A0AAN7HNR1_9PEZI</name>
<sequence length="366" mass="41953">MSSTAISPASRWPYRPSWELDGFDFRDIKAACCRRAGSYNNLSTQHFTTGLPDRTRLSEADRSRVVANNVARKRGLSESTQALGHDFDTPQRPSKKFPEADGKFQTEVQLPDPFPEPEERESLRTPWTNKSGSRSIIASVVNNGEALPQQLNLTHSHGAELTVQEDDMALHSARIEDLEWRVGSIESKPPVSKELRDSIAELKEKMNNSNLYINSEVKKLWTDVRSTLEQEQGRLRALFDSFSADYSIDKVRTEYYQKSIEKQTRLMKKRRRAEKLHRDQLDELSSRVAELEENAKGDKESSDSEEDEYPAHVDARFAALSRRVTELENHRELNAQRTKQSIIDKLTQHILSLETQVCHLQKRSSN</sequence>
<evidence type="ECO:0000256" key="1">
    <source>
        <dbReference type="SAM" id="MobiDB-lite"/>
    </source>
</evidence>
<gene>
    <name evidence="2" type="ORF">C7999DRAFT_31998</name>
</gene>
<accession>A0AAN7HNR1</accession>
<dbReference type="EMBL" id="MU857651">
    <property type="protein sequence ID" value="KAK4247580.1"/>
    <property type="molecule type" value="Genomic_DNA"/>
</dbReference>
<organism evidence="2 3">
    <name type="scientific">Corynascus novoguineensis</name>
    <dbReference type="NCBI Taxonomy" id="1126955"/>
    <lineage>
        <taxon>Eukaryota</taxon>
        <taxon>Fungi</taxon>
        <taxon>Dikarya</taxon>
        <taxon>Ascomycota</taxon>
        <taxon>Pezizomycotina</taxon>
        <taxon>Sordariomycetes</taxon>
        <taxon>Sordariomycetidae</taxon>
        <taxon>Sordariales</taxon>
        <taxon>Chaetomiaceae</taxon>
        <taxon>Corynascus</taxon>
    </lineage>
</organism>
<reference evidence="2" key="2">
    <citation type="submission" date="2023-05" db="EMBL/GenBank/DDBJ databases">
        <authorList>
            <consortium name="Lawrence Berkeley National Laboratory"/>
            <person name="Steindorff A."/>
            <person name="Hensen N."/>
            <person name="Bonometti L."/>
            <person name="Westerberg I."/>
            <person name="Brannstrom I.O."/>
            <person name="Guillou S."/>
            <person name="Cros-Aarteil S."/>
            <person name="Calhoun S."/>
            <person name="Haridas S."/>
            <person name="Kuo A."/>
            <person name="Mondo S."/>
            <person name="Pangilinan J."/>
            <person name="Riley R."/>
            <person name="Labutti K."/>
            <person name="Andreopoulos B."/>
            <person name="Lipzen A."/>
            <person name="Chen C."/>
            <person name="Yanf M."/>
            <person name="Daum C."/>
            <person name="Ng V."/>
            <person name="Clum A."/>
            <person name="Ohm R."/>
            <person name="Martin F."/>
            <person name="Silar P."/>
            <person name="Natvig D."/>
            <person name="Lalanne C."/>
            <person name="Gautier V."/>
            <person name="Ament-Velasquez S.L."/>
            <person name="Kruys A."/>
            <person name="Hutchinson M.I."/>
            <person name="Powell A.J."/>
            <person name="Barry K."/>
            <person name="Miller A.N."/>
            <person name="Grigoriev I.V."/>
            <person name="Debuchy R."/>
            <person name="Gladieux P."/>
            <person name="Thoren M.H."/>
            <person name="Johannesson H."/>
        </authorList>
    </citation>
    <scope>NUCLEOTIDE SEQUENCE</scope>
    <source>
        <strain evidence="2">CBS 359.72</strain>
    </source>
</reference>
<proteinExistence type="predicted"/>
<feature type="region of interest" description="Disordered" evidence="1">
    <location>
        <begin position="72"/>
        <end position="130"/>
    </location>
</feature>
<keyword evidence="3" id="KW-1185">Reference proteome</keyword>